<dbReference type="Gene3D" id="1.20.1440.360">
    <property type="match status" value="1"/>
</dbReference>
<reference evidence="22" key="1">
    <citation type="submission" date="2015-11" db="EMBL/GenBank/DDBJ databases">
        <authorList>
            <consortium name="International Coturnix japonica Genome Analysis Consortium"/>
            <person name="Warren W."/>
            <person name="Burt D.W."/>
            <person name="Antin P.B."/>
            <person name="Lanford R."/>
            <person name="Gros J."/>
            <person name="Wilson R.K."/>
        </authorList>
    </citation>
    <scope>NUCLEOTIDE SEQUENCE [LARGE SCALE GENOMIC DNA]</scope>
</reference>
<evidence type="ECO:0000256" key="4">
    <source>
        <dbReference type="ARBA" id="ARBA00022427"/>
    </source>
</evidence>
<evidence type="ECO:0000256" key="16">
    <source>
        <dbReference type="ARBA" id="ARBA00057502"/>
    </source>
</evidence>
<keyword evidence="11" id="KW-0770">Synapse</keyword>
<dbReference type="PROSITE" id="PS51022">
    <property type="entry name" value="L27"/>
    <property type="match status" value="1"/>
</dbReference>
<feature type="domain" description="PDZ" evidence="20">
    <location>
        <begin position="1387"/>
        <end position="1468"/>
    </location>
</feature>
<dbReference type="PROSITE" id="PS50106">
    <property type="entry name" value="PDZ"/>
    <property type="match status" value="13"/>
</dbReference>
<dbReference type="CDD" id="cd06668">
    <property type="entry name" value="PDZ4_MUPP1-like"/>
    <property type="match status" value="1"/>
</dbReference>
<evidence type="ECO:0000256" key="19">
    <source>
        <dbReference type="SAM" id="MobiDB-lite"/>
    </source>
</evidence>
<dbReference type="CDD" id="cd06674">
    <property type="entry name" value="PDZ11_MUPP1-PDZ9_PATJ-like"/>
    <property type="match status" value="1"/>
</dbReference>
<evidence type="ECO:0000256" key="12">
    <source>
        <dbReference type="ARBA" id="ARBA00023136"/>
    </source>
</evidence>
<dbReference type="Proteomes" id="UP000694412">
    <property type="component" value="Chromosome Z"/>
</dbReference>
<dbReference type="CDD" id="cd06791">
    <property type="entry name" value="PDZ3_MUPP1-like"/>
    <property type="match status" value="1"/>
</dbReference>
<dbReference type="PANTHER" id="PTHR19964:SF10">
    <property type="entry name" value="MULTIPLE PDZ DOMAIN PROTEIN"/>
    <property type="match status" value="1"/>
</dbReference>
<keyword evidence="7" id="KW-0597">Phosphoprotein</keyword>
<proteinExistence type="predicted"/>
<feature type="domain" description="PDZ" evidence="20">
    <location>
        <begin position="1255"/>
        <end position="1338"/>
    </location>
</feature>
<dbReference type="CDD" id="cd06676">
    <property type="entry name" value="PDZ13_MUPP1-like"/>
    <property type="match status" value="1"/>
</dbReference>
<dbReference type="GO" id="GO:0016324">
    <property type="term" value="C:apical plasma membrane"/>
    <property type="evidence" value="ECO:0007669"/>
    <property type="project" value="UniProtKB-SubCell"/>
</dbReference>
<evidence type="ECO:0000256" key="17">
    <source>
        <dbReference type="ARBA" id="ARBA00073626"/>
    </source>
</evidence>
<feature type="domain" description="PDZ" evidence="20">
    <location>
        <begin position="1769"/>
        <end position="1855"/>
    </location>
</feature>
<dbReference type="InterPro" id="IPR001478">
    <property type="entry name" value="PDZ"/>
</dbReference>
<dbReference type="SUPFAM" id="SSF50156">
    <property type="entry name" value="PDZ domain-like"/>
    <property type="match status" value="13"/>
</dbReference>
<feature type="domain" description="L27" evidence="21">
    <location>
        <begin position="3"/>
        <end position="63"/>
    </location>
</feature>
<dbReference type="InterPro" id="IPR036892">
    <property type="entry name" value="L27_dom_sf"/>
</dbReference>
<dbReference type="Ensembl" id="ENSCJPT00005012375.1">
    <property type="protein sequence ID" value="ENSCJPP00005008101.1"/>
    <property type="gene ID" value="ENSCJPG00005003394.1"/>
</dbReference>
<sequence length="1977" mass="210999">MLETIDTHRALQAVERLQAKLRDRGDIANEEKLNLLKSVLQSPLFNQILNLQTSVQQLRDQVNITPSVHSTAEFPHLLHHGANVGSLPHNESYLLAQQNGNPANVLEASMRSITPQINGKSSSDDFEQLIRSMSQGRPVETIELIKPLSGGLGFSVVGLKSENRGELGIFVQEIQEGSVAHRDGKLKEADQILAINGQALDQTITHQQAISILQKAKDNVQLVVARGSFPQLISPVVSRSPSAASTVSAHSNPVHWQHVETIELVNDGSGLGFGIVGGKSTGVIVKTILPGGVADQHGRLCSGDHILKIGDTDLTGMSSEQVAQVLRQCGNRVKLVIARSPVEEPPPPAVPPGTPVPITTPEKQKDASVDSCEEGEKFNVELTKNIQGLGITIAGYIGDKTSEPSGIFVKSITKGSAVEQDGRIHVGDQIIVVDGTNLQGFTNQQAVDVLRHTGQTVRLTLIRRGRKQENYIQPQEDFSAAVERDLTLQTMDSTTTKDNSETEQGSPSQTCTAVNIREDVKQQETDFQLSATEEAVMKAKWQRIMGSNYEIVVAVVSKFSESSGLGISLEATVGHHFIRSILPEGPVGRSGKLFSGDELLEVNEISLLGENHKDVVNILKELPIKVTMVCCRPVAPSVSHTEVLESLSLSEVQLTEKEHINLGFLGSSNTEALEISTAQSMDEVQSSSFTMWEAEVQHVELEKGSTGLGFSILDYQDPADPSKTIILIRSLVPGGVAEQDGRLSPGDRLMFVNDTCLENGSLEEAVQALKGAPAGTVKIGVAKPLPLSPEEGCVSAKEDCFFYSTQSLEEEGPADAALFHAELALVNSSGAGLAVEPIFESQFATENLRFPTSTSLSPATFCSEDFNISFPFLSSTPKVAGNESSDYADDNCISTEGSYTMDLSERGAEPSTAEDRSLETASVLTDVSCQSEDFTIPTAVTSASANGMKKTFEETITIAKGNSSLGMTVSSDKDGTGMIVRSVIHGGSISRDGRINVGDCILSINEELTMLRRHSLIGPEINITYVVAENLPKYRASLEQQSEENVAVISSSQSASTREIPELPEREEGEGEESELQNAAFSNWNQPRKVELWREPGKSLGISIVGGRGMGSRLSSGEVMRGIFIKHILEDSPAGKNGTLKTGDRIVEVDGIDLRDASHEQAVEAIRKAGNPVVFMVQSIISRPRAFVQSDLEPEKTSFCNLPLPPLSAFSGISCDVAQSSSSQITEDIKKEDEFGYSWKKITQRYGSLPGELHMIELEKGRTGLGLSLAGNKDRSRMSVFIVGIDPNGAAGKDGRLQIADELLEINGQILYGRTHQNASSIIKCAPSKVKIIFIRNKDAVNQMAVCPAKSVEALPCSSETLLSQEIDTSTCSGVSPDFSSYRNIQHVELPKDEGGLGIAISEEDTDSGVVIKSLTDHGAAAKDGRIKVGDQILAVDDEIVVGYPVEKFINLLKSSKNTVKLTINAAEADSQTVAPVLSSTAPAERRNIQPPTAVCSSNSPEPEAIKNTSRSSTPATLASDPATCPIIPGCETTIDISKGQTGLGLSIVGGTDTLLGAIIIHEVYEEGAASKDGRLWAGDQILEVNGIDLRSATHDEAINVLRQTPQKVRLTVYRDEAQYKEEDMYDVLMIELQKKPGKGLGLSIVGKRNDTGVFVSDIVKGGIADTDGRLMQGDQILTVNGEDVRNANQEAVAALLKCSLGTVRLEVGRIKAGPFHSERRTSQSSQVSEGSGSLSSFSIGASASSPPEVFESSLKKNTATSEIQGLRTVEIKKGPADSLGVSIAGGVGSPLGDIPIFIAMMHPNGVAAQTQKLRVGDRIVSICGTSTEGMTHSQAVSILKNASGTIELQVVAGGDVSVITGQQQDPPTSSLSLAGLTPTGIFQDDLGPPQYKTITLERGPDGLGFSIVGGYGSPHGDLPIYVKTVFAKGAAAEDGRLKRGDQIIAVNGQSLEGVTHEEAVAILKRTKGTVTLTVLS</sequence>
<keyword evidence="5" id="KW-1003">Cell membrane</keyword>
<keyword evidence="10" id="KW-0965">Cell junction</keyword>
<organism evidence="22 23">
    <name type="scientific">Coturnix japonica</name>
    <name type="common">Japanese quail</name>
    <name type="synonym">Coturnix coturnix japonica</name>
    <dbReference type="NCBI Taxonomy" id="93934"/>
    <lineage>
        <taxon>Eukaryota</taxon>
        <taxon>Metazoa</taxon>
        <taxon>Chordata</taxon>
        <taxon>Craniata</taxon>
        <taxon>Vertebrata</taxon>
        <taxon>Euteleostomi</taxon>
        <taxon>Archelosauria</taxon>
        <taxon>Archosauria</taxon>
        <taxon>Dinosauria</taxon>
        <taxon>Saurischia</taxon>
        <taxon>Theropoda</taxon>
        <taxon>Coelurosauria</taxon>
        <taxon>Aves</taxon>
        <taxon>Neognathae</taxon>
        <taxon>Galloanserae</taxon>
        <taxon>Galliformes</taxon>
        <taxon>Phasianidae</taxon>
        <taxon>Perdicinae</taxon>
        <taxon>Coturnix</taxon>
    </lineage>
</organism>
<feature type="domain" description="PDZ" evidence="20">
    <location>
        <begin position="553"/>
        <end position="634"/>
    </location>
</feature>
<dbReference type="Pfam" id="PF00595">
    <property type="entry name" value="PDZ"/>
    <property type="match status" value="13"/>
</dbReference>
<keyword evidence="13" id="KW-0966">Cell projection</keyword>
<evidence type="ECO:0000259" key="20">
    <source>
        <dbReference type="PROSITE" id="PS50106"/>
    </source>
</evidence>
<dbReference type="InterPro" id="IPR051342">
    <property type="entry name" value="PDZ_scaffold"/>
</dbReference>
<accession>A0A8C2T5W2</accession>
<dbReference type="FunFam" id="2.30.42.10:FF:000044">
    <property type="entry name" value="Multiple PDZ domain protein isoform X1"/>
    <property type="match status" value="1"/>
</dbReference>
<feature type="compositionally biased region" description="Low complexity" evidence="19">
    <location>
        <begin position="1723"/>
        <end position="1746"/>
    </location>
</feature>
<dbReference type="FunFam" id="2.30.42.10:FF:000093">
    <property type="entry name" value="multiple PDZ domain protein isoform X1"/>
    <property type="match status" value="1"/>
</dbReference>
<feature type="domain" description="PDZ" evidence="20">
    <location>
        <begin position="698"/>
        <end position="773"/>
    </location>
</feature>
<dbReference type="CDD" id="cd06689">
    <property type="entry name" value="PDZ1_MUPP1-like"/>
    <property type="match status" value="1"/>
</dbReference>
<name>A0A8C2T5W2_COTJA</name>
<keyword evidence="6" id="KW-0488">Methylation</keyword>
<dbReference type="SMART" id="SM00569">
    <property type="entry name" value="L27"/>
    <property type="match status" value="1"/>
</dbReference>
<dbReference type="CDD" id="cd10817">
    <property type="entry name" value="PDZ9_MUPP1-like"/>
    <property type="match status" value="1"/>
</dbReference>
<evidence type="ECO:0000256" key="14">
    <source>
        <dbReference type="ARBA" id="ARBA00034102"/>
    </source>
</evidence>
<dbReference type="FunFam" id="2.30.42.10:FF:000072">
    <property type="entry name" value="multiple PDZ domain protein isoform X1"/>
    <property type="match status" value="1"/>
</dbReference>
<evidence type="ECO:0000256" key="15">
    <source>
        <dbReference type="ARBA" id="ARBA00034105"/>
    </source>
</evidence>
<dbReference type="CDD" id="cd06672">
    <property type="entry name" value="PDZ8_MUPP1-PDZ7_PATJ-PDZ2_INAD-like"/>
    <property type="match status" value="1"/>
</dbReference>
<comment type="subcellular location">
    <subcellularLocation>
        <location evidence="1">Apical cell membrane</location>
    </subcellularLocation>
    <subcellularLocation>
        <location evidence="3">Cell junction</location>
        <location evidence="3">Tight junction</location>
    </subcellularLocation>
    <subcellularLocation>
        <location evidence="2">Cell projection</location>
        <location evidence="2">Dendrite</location>
    </subcellularLocation>
    <subcellularLocation>
        <location evidence="15">Postsynaptic density</location>
    </subcellularLocation>
    <subcellularLocation>
        <location evidence="14">Synapse</location>
        <location evidence="14">Synaptosome</location>
    </subcellularLocation>
</comment>
<evidence type="ECO:0000256" key="10">
    <source>
        <dbReference type="ARBA" id="ARBA00022949"/>
    </source>
</evidence>
<evidence type="ECO:0000313" key="22">
    <source>
        <dbReference type="Ensembl" id="ENSCJPP00005008101.1"/>
    </source>
</evidence>
<reference evidence="22" key="2">
    <citation type="submission" date="2025-08" db="UniProtKB">
        <authorList>
            <consortium name="Ensembl"/>
        </authorList>
    </citation>
    <scope>IDENTIFICATION</scope>
</reference>
<keyword evidence="12" id="KW-0472">Membrane</keyword>
<feature type="region of interest" description="Disordered" evidence="19">
    <location>
        <begin position="342"/>
        <end position="364"/>
    </location>
</feature>
<dbReference type="FunFam" id="2.30.42.10:FF:000058">
    <property type="entry name" value="multiple PDZ domain protein isoform X1"/>
    <property type="match status" value="1"/>
</dbReference>
<dbReference type="InterPro" id="IPR004172">
    <property type="entry name" value="L27_dom"/>
</dbReference>
<feature type="domain" description="PDZ" evidence="20">
    <location>
        <begin position="1894"/>
        <end position="1977"/>
    </location>
</feature>
<evidence type="ECO:0000256" key="9">
    <source>
        <dbReference type="ARBA" id="ARBA00022737"/>
    </source>
</evidence>
<feature type="domain" description="PDZ" evidence="20">
    <location>
        <begin position="1630"/>
        <end position="1712"/>
    </location>
</feature>
<evidence type="ECO:0000256" key="8">
    <source>
        <dbReference type="ARBA" id="ARBA00022599"/>
    </source>
</evidence>
<feature type="compositionally biased region" description="Polar residues" evidence="19">
    <location>
        <begin position="1046"/>
        <end position="1057"/>
    </location>
</feature>
<keyword evidence="4" id="KW-0796">Tight junction</keyword>
<feature type="domain" description="PDZ" evidence="20">
    <location>
        <begin position="261"/>
        <end position="341"/>
    </location>
</feature>
<reference evidence="22" key="3">
    <citation type="submission" date="2025-09" db="UniProtKB">
        <authorList>
            <consortium name="Ensembl"/>
        </authorList>
    </citation>
    <scope>IDENTIFICATION</scope>
</reference>
<dbReference type="FunFam" id="2.30.42.10:FF:000038">
    <property type="entry name" value="Multiple PDZ domain protein isoform X1"/>
    <property type="match status" value="1"/>
</dbReference>
<evidence type="ECO:0000313" key="23">
    <source>
        <dbReference type="Proteomes" id="UP000694412"/>
    </source>
</evidence>
<feature type="compositionally biased region" description="Pro residues" evidence="19">
    <location>
        <begin position="343"/>
        <end position="355"/>
    </location>
</feature>
<feature type="domain" description="PDZ" evidence="20">
    <location>
        <begin position="1089"/>
        <end position="1177"/>
    </location>
</feature>
<dbReference type="PANTHER" id="PTHR19964">
    <property type="entry name" value="MULTIPLE PDZ DOMAIN PROTEIN"/>
    <property type="match status" value="1"/>
</dbReference>
<dbReference type="FunFam" id="2.30.42.10:FF:000089">
    <property type="entry name" value="multiple PDZ domain protein isoform X1"/>
    <property type="match status" value="1"/>
</dbReference>
<keyword evidence="8" id="KW-0771">Synaptosome</keyword>
<feature type="region of interest" description="Disordered" evidence="19">
    <location>
        <begin position="1046"/>
        <end position="1078"/>
    </location>
</feature>
<evidence type="ECO:0000256" key="3">
    <source>
        <dbReference type="ARBA" id="ARBA00004435"/>
    </source>
</evidence>
<dbReference type="CDD" id="cd06670">
    <property type="entry name" value="PDZ6_MUPP1-like"/>
    <property type="match status" value="1"/>
</dbReference>
<dbReference type="SMART" id="SM00228">
    <property type="entry name" value="PDZ"/>
    <property type="match status" value="13"/>
</dbReference>
<dbReference type="GO" id="GO:0030425">
    <property type="term" value="C:dendrite"/>
    <property type="evidence" value="ECO:0007669"/>
    <property type="project" value="UniProtKB-SubCell"/>
</dbReference>
<feature type="domain" description="PDZ" evidence="20">
    <location>
        <begin position="141"/>
        <end position="228"/>
    </location>
</feature>
<dbReference type="CDD" id="cd06667">
    <property type="entry name" value="PDZ2_MUPP1-like"/>
    <property type="match status" value="1"/>
</dbReference>
<protein>
    <recommendedName>
        <fullName evidence="17">Multiple PDZ domain protein</fullName>
    </recommendedName>
    <alternativeName>
        <fullName evidence="18">Multi-PDZ domain protein 1</fullName>
    </alternativeName>
</protein>
<evidence type="ECO:0000256" key="6">
    <source>
        <dbReference type="ARBA" id="ARBA00022481"/>
    </source>
</evidence>
<evidence type="ECO:0000259" key="21">
    <source>
        <dbReference type="PROSITE" id="PS51022"/>
    </source>
</evidence>
<dbReference type="FunFam" id="2.30.42.10:FF:000051">
    <property type="entry name" value="Multiple PDZ domain protein isoform X1"/>
    <property type="match status" value="1"/>
</dbReference>
<feature type="region of interest" description="Disordered" evidence="19">
    <location>
        <begin position="1717"/>
        <end position="1757"/>
    </location>
</feature>
<dbReference type="FunFam" id="2.30.42.10:FF:000070">
    <property type="entry name" value="Multiple PDZ domain protein"/>
    <property type="match status" value="1"/>
</dbReference>
<dbReference type="GeneTree" id="ENSGT00940000155586"/>
<feature type="domain" description="PDZ" evidence="20">
    <location>
        <begin position="379"/>
        <end position="465"/>
    </location>
</feature>
<dbReference type="CDD" id="cd06671">
    <property type="entry name" value="PDZ7_MUPP1-PD6_PATJ-like"/>
    <property type="match status" value="1"/>
</dbReference>
<feature type="compositionally biased region" description="Polar residues" evidence="19">
    <location>
        <begin position="1495"/>
        <end position="1517"/>
    </location>
</feature>
<evidence type="ECO:0000256" key="11">
    <source>
        <dbReference type="ARBA" id="ARBA00023018"/>
    </source>
</evidence>
<keyword evidence="9" id="KW-0677">Repeat</keyword>
<dbReference type="CDD" id="cd06673">
    <property type="entry name" value="PDZ10_MUPP1-PDZ8_PATJ-like"/>
    <property type="match status" value="1"/>
</dbReference>
<dbReference type="FunFam" id="2.30.42.10:FF:000110">
    <property type="entry name" value="multiple PDZ domain protein isoform X2"/>
    <property type="match status" value="1"/>
</dbReference>
<dbReference type="InterPro" id="IPR015132">
    <property type="entry name" value="L27_2"/>
</dbReference>
<dbReference type="GO" id="GO:0005923">
    <property type="term" value="C:bicellular tight junction"/>
    <property type="evidence" value="ECO:0007669"/>
    <property type="project" value="UniProtKB-SubCell"/>
</dbReference>
<dbReference type="InterPro" id="IPR032078">
    <property type="entry name" value="MPDZ_u10"/>
</dbReference>
<dbReference type="Pfam" id="PF09045">
    <property type="entry name" value="L27_2"/>
    <property type="match status" value="1"/>
</dbReference>
<dbReference type="CDD" id="cd06669">
    <property type="entry name" value="PDZ5_MUPP1-like"/>
    <property type="match status" value="1"/>
</dbReference>
<keyword evidence="23" id="KW-1185">Reference proteome</keyword>
<evidence type="ECO:0000256" key="18">
    <source>
        <dbReference type="ARBA" id="ARBA00075678"/>
    </source>
</evidence>
<dbReference type="Gene3D" id="2.30.42.10">
    <property type="match status" value="13"/>
</dbReference>
<dbReference type="FunFam" id="2.30.42.10:FF:000057">
    <property type="entry name" value="multiple PDZ domain protein isoform X1"/>
    <property type="match status" value="1"/>
</dbReference>
<dbReference type="InterPro" id="IPR036034">
    <property type="entry name" value="PDZ_sf"/>
</dbReference>
<dbReference type="Pfam" id="PF16667">
    <property type="entry name" value="MPDZ_u10"/>
    <property type="match status" value="1"/>
</dbReference>
<evidence type="ECO:0000256" key="7">
    <source>
        <dbReference type="ARBA" id="ARBA00022553"/>
    </source>
</evidence>
<comment type="function">
    <text evidence="16">Member of the NMDAR signaling complex that may play a role in control of AMPAR potentiation and synaptic plasticity in excitatory synapses. Promotes clustering of HT2RC at the cell surface.</text>
</comment>
<feature type="domain" description="PDZ" evidence="20">
    <location>
        <begin position="1534"/>
        <end position="1617"/>
    </location>
</feature>
<dbReference type="CDD" id="cd06675">
    <property type="entry name" value="PDZ12_MUPP1-like"/>
    <property type="match status" value="1"/>
</dbReference>
<evidence type="ECO:0000256" key="1">
    <source>
        <dbReference type="ARBA" id="ARBA00004221"/>
    </source>
</evidence>
<dbReference type="SUPFAM" id="SSF101288">
    <property type="entry name" value="L27 domain"/>
    <property type="match status" value="1"/>
</dbReference>
<dbReference type="GO" id="GO:0014069">
    <property type="term" value="C:postsynaptic density"/>
    <property type="evidence" value="ECO:0007669"/>
    <property type="project" value="UniProtKB-SubCell"/>
</dbReference>
<feature type="region of interest" description="Disordered" evidence="19">
    <location>
        <begin position="1479"/>
        <end position="1523"/>
    </location>
</feature>
<evidence type="ECO:0000256" key="13">
    <source>
        <dbReference type="ARBA" id="ARBA00023273"/>
    </source>
</evidence>
<feature type="domain" description="PDZ" evidence="20">
    <location>
        <begin position="955"/>
        <end position="1005"/>
    </location>
</feature>
<evidence type="ECO:0000256" key="2">
    <source>
        <dbReference type="ARBA" id="ARBA00004279"/>
    </source>
</evidence>
<evidence type="ECO:0000256" key="5">
    <source>
        <dbReference type="ARBA" id="ARBA00022475"/>
    </source>
</evidence>